<reference evidence="1" key="1">
    <citation type="submission" date="2014-09" db="EMBL/GenBank/DDBJ databases">
        <authorList>
            <person name="Magalhaes I.L.F."/>
            <person name="Oliveira U."/>
            <person name="Santos F.R."/>
            <person name="Vidigal T.H.D.A."/>
            <person name="Brescovit A.D."/>
            <person name="Santos A.J."/>
        </authorList>
    </citation>
    <scope>NUCLEOTIDE SEQUENCE</scope>
    <source>
        <tissue evidence="1">Shoot tissue taken approximately 20 cm above the soil surface</tissue>
    </source>
</reference>
<dbReference type="AlphaFoldDB" id="A0A0A9FGA3"/>
<name>A0A0A9FGA3_ARUDO</name>
<evidence type="ECO:0000313" key="1">
    <source>
        <dbReference type="EMBL" id="JAE07303.1"/>
    </source>
</evidence>
<protein>
    <submittedName>
        <fullName evidence="1">Uncharacterized protein</fullName>
    </submittedName>
</protein>
<reference evidence="1" key="2">
    <citation type="journal article" date="2015" name="Data Brief">
        <title>Shoot transcriptome of the giant reed, Arundo donax.</title>
        <authorList>
            <person name="Barrero R.A."/>
            <person name="Guerrero F.D."/>
            <person name="Moolhuijzen P."/>
            <person name="Goolsby J.A."/>
            <person name="Tidwell J."/>
            <person name="Bellgard S.E."/>
            <person name="Bellgard M.I."/>
        </authorList>
    </citation>
    <scope>NUCLEOTIDE SEQUENCE</scope>
    <source>
        <tissue evidence="1">Shoot tissue taken approximately 20 cm above the soil surface</tissue>
    </source>
</reference>
<proteinExistence type="predicted"/>
<organism evidence="1">
    <name type="scientific">Arundo donax</name>
    <name type="common">Giant reed</name>
    <name type="synonym">Donax arundinaceus</name>
    <dbReference type="NCBI Taxonomy" id="35708"/>
    <lineage>
        <taxon>Eukaryota</taxon>
        <taxon>Viridiplantae</taxon>
        <taxon>Streptophyta</taxon>
        <taxon>Embryophyta</taxon>
        <taxon>Tracheophyta</taxon>
        <taxon>Spermatophyta</taxon>
        <taxon>Magnoliopsida</taxon>
        <taxon>Liliopsida</taxon>
        <taxon>Poales</taxon>
        <taxon>Poaceae</taxon>
        <taxon>PACMAD clade</taxon>
        <taxon>Arundinoideae</taxon>
        <taxon>Arundineae</taxon>
        <taxon>Arundo</taxon>
    </lineage>
</organism>
<accession>A0A0A9FGA3</accession>
<sequence>MTWGSRLIVVAETSGAQGLWCCRGSSIFRTEVLEEEKCTRLQGIICAQR</sequence>
<dbReference type="EMBL" id="GBRH01190593">
    <property type="protein sequence ID" value="JAE07303.1"/>
    <property type="molecule type" value="Transcribed_RNA"/>
</dbReference>